<gene>
    <name evidence="1" type="ORF">R3P38DRAFT_2530331</name>
</gene>
<sequence>MFRARVPTFFDEPQHMKLLFTGRPIPFKRFVCSGQLLVTNLNMDTAQVLGLCHSVLKFSDPKYSGIPKQTNPEDMAPLFIKICWRHTKE</sequence>
<dbReference type="EMBL" id="JAWWNJ010000034">
    <property type="protein sequence ID" value="KAK7025294.1"/>
    <property type="molecule type" value="Genomic_DNA"/>
</dbReference>
<protein>
    <submittedName>
        <fullName evidence="1">Uncharacterized protein</fullName>
    </submittedName>
</protein>
<name>A0AAW0BHQ6_9AGAR</name>
<evidence type="ECO:0000313" key="2">
    <source>
        <dbReference type="Proteomes" id="UP001362999"/>
    </source>
</evidence>
<evidence type="ECO:0000313" key="1">
    <source>
        <dbReference type="EMBL" id="KAK7025294.1"/>
    </source>
</evidence>
<dbReference type="AlphaFoldDB" id="A0AAW0BHQ6"/>
<reference evidence="1 2" key="1">
    <citation type="journal article" date="2024" name="J Genomics">
        <title>Draft genome sequencing and assembly of Favolaschia claudopus CIRM-BRFM 2984 isolated from oak limbs.</title>
        <authorList>
            <person name="Navarro D."/>
            <person name="Drula E."/>
            <person name="Chaduli D."/>
            <person name="Cazenave R."/>
            <person name="Ahrendt S."/>
            <person name="Wang J."/>
            <person name="Lipzen A."/>
            <person name="Daum C."/>
            <person name="Barry K."/>
            <person name="Grigoriev I.V."/>
            <person name="Favel A."/>
            <person name="Rosso M.N."/>
            <person name="Martin F."/>
        </authorList>
    </citation>
    <scope>NUCLEOTIDE SEQUENCE [LARGE SCALE GENOMIC DNA]</scope>
    <source>
        <strain evidence="1 2">CIRM-BRFM 2984</strain>
    </source>
</reference>
<keyword evidence="2" id="KW-1185">Reference proteome</keyword>
<dbReference type="Proteomes" id="UP001362999">
    <property type="component" value="Unassembled WGS sequence"/>
</dbReference>
<accession>A0AAW0BHQ6</accession>
<comment type="caution">
    <text evidence="1">The sequence shown here is derived from an EMBL/GenBank/DDBJ whole genome shotgun (WGS) entry which is preliminary data.</text>
</comment>
<organism evidence="1 2">
    <name type="scientific">Favolaschia claudopus</name>
    <dbReference type="NCBI Taxonomy" id="2862362"/>
    <lineage>
        <taxon>Eukaryota</taxon>
        <taxon>Fungi</taxon>
        <taxon>Dikarya</taxon>
        <taxon>Basidiomycota</taxon>
        <taxon>Agaricomycotina</taxon>
        <taxon>Agaricomycetes</taxon>
        <taxon>Agaricomycetidae</taxon>
        <taxon>Agaricales</taxon>
        <taxon>Marasmiineae</taxon>
        <taxon>Mycenaceae</taxon>
        <taxon>Favolaschia</taxon>
    </lineage>
</organism>
<proteinExistence type="predicted"/>